<evidence type="ECO:0000313" key="1">
    <source>
        <dbReference type="Proteomes" id="UP000887576"/>
    </source>
</evidence>
<reference evidence="2" key="1">
    <citation type="submission" date="2022-11" db="UniProtKB">
        <authorList>
            <consortium name="WormBaseParasite"/>
        </authorList>
    </citation>
    <scope>IDENTIFICATION</scope>
</reference>
<dbReference type="WBParaSite" id="JU765_v2.g16370.t1">
    <property type="protein sequence ID" value="JU765_v2.g16370.t1"/>
    <property type="gene ID" value="JU765_v2.g16370"/>
</dbReference>
<proteinExistence type="predicted"/>
<evidence type="ECO:0000313" key="2">
    <source>
        <dbReference type="WBParaSite" id="JU765_v2.g16370.t1"/>
    </source>
</evidence>
<name>A0AC34QHL6_9BILA</name>
<accession>A0AC34QHL6</accession>
<protein>
    <submittedName>
        <fullName evidence="2">Globin family profile domain-containing protein</fullName>
    </submittedName>
</protein>
<organism evidence="1 2">
    <name type="scientific">Panagrolaimus sp. JU765</name>
    <dbReference type="NCBI Taxonomy" id="591449"/>
    <lineage>
        <taxon>Eukaryota</taxon>
        <taxon>Metazoa</taxon>
        <taxon>Ecdysozoa</taxon>
        <taxon>Nematoda</taxon>
        <taxon>Chromadorea</taxon>
        <taxon>Rhabditida</taxon>
        <taxon>Tylenchina</taxon>
        <taxon>Panagrolaimomorpha</taxon>
        <taxon>Panagrolaimoidea</taxon>
        <taxon>Panagrolaimidae</taxon>
        <taxon>Panagrolaimus</taxon>
    </lineage>
</organism>
<sequence>MTNLVDDLANVCAALESLGEHHKELGLTIETPMWAVFQRVFEDNPPKSVHQNADGHAAWKLMVAFIVRQTRFGYEKALRKSESQSFDSNSD</sequence>
<dbReference type="Proteomes" id="UP000887576">
    <property type="component" value="Unplaced"/>
</dbReference>